<dbReference type="OrthoDB" id="9771883at2"/>
<name>A0A428MF33_9BACT</name>
<keyword evidence="3" id="KW-1185">Reference proteome</keyword>
<dbReference type="AlphaFoldDB" id="A0A428MF33"/>
<dbReference type="PANTHER" id="PTHR42964:SF1">
    <property type="entry name" value="POLYKETIDE BIOSYNTHESIS ENOYL-COA HYDRATASE PKSH-RELATED"/>
    <property type="match status" value="1"/>
</dbReference>
<dbReference type="PANTHER" id="PTHR42964">
    <property type="entry name" value="ENOYL-COA HYDRATASE"/>
    <property type="match status" value="1"/>
</dbReference>
<dbReference type="Gene3D" id="3.90.226.10">
    <property type="entry name" value="2-enoyl-CoA Hydratase, Chain A, domain 1"/>
    <property type="match status" value="1"/>
</dbReference>
<dbReference type="RefSeq" id="WP_125484242.1">
    <property type="nucleotide sequence ID" value="NZ_RSDW01000001.1"/>
</dbReference>
<evidence type="ECO:0000313" key="3">
    <source>
        <dbReference type="Proteomes" id="UP000269669"/>
    </source>
</evidence>
<accession>A0A428MF33</accession>
<dbReference type="GO" id="GO:0003824">
    <property type="term" value="F:catalytic activity"/>
    <property type="evidence" value="ECO:0007669"/>
    <property type="project" value="UniProtKB-ARBA"/>
</dbReference>
<organism evidence="2 3">
    <name type="scientific">Edaphobacter aggregans</name>
    <dbReference type="NCBI Taxonomy" id="570835"/>
    <lineage>
        <taxon>Bacteria</taxon>
        <taxon>Pseudomonadati</taxon>
        <taxon>Acidobacteriota</taxon>
        <taxon>Terriglobia</taxon>
        <taxon>Terriglobales</taxon>
        <taxon>Acidobacteriaceae</taxon>
        <taxon>Edaphobacter</taxon>
    </lineage>
</organism>
<dbReference type="Pfam" id="PF00378">
    <property type="entry name" value="ECH_1"/>
    <property type="match status" value="1"/>
</dbReference>
<comment type="caution">
    <text evidence="2">The sequence shown here is derived from an EMBL/GenBank/DDBJ whole genome shotgun (WGS) entry which is preliminary data.</text>
</comment>
<sequence length="260" mass="27951">MSYKTILVTEEDGIKTIMLNRPDRRNAMTPEMQDELIAALEKAAVGHSRVVVLAGAGQAFCAGLDMVHLQSMADKSQAEHVADAERTARLFRMLYELPKPTIAMVHGAAIAGGTGLAAICDFTLAAPGVKFGFTEVKIGFVPALVSAFLTLQIGDKQARGLLLTGRLFQSEEALELGLVNEVVADGQLSARVYDLARCLKGNSPQSMAATKKLLAAQNQVWLDAAIAHSLAANSEAKMMHDFREGVTSFLEKRKPVWGKA</sequence>
<protein>
    <submittedName>
        <fullName evidence="2">Methylglutaconyl-CoA hydratase</fullName>
    </submittedName>
</protein>
<evidence type="ECO:0000313" key="2">
    <source>
        <dbReference type="EMBL" id="RSL15508.1"/>
    </source>
</evidence>
<dbReference type="Proteomes" id="UP000269669">
    <property type="component" value="Unassembled WGS sequence"/>
</dbReference>
<dbReference type="InterPro" id="IPR001753">
    <property type="entry name" value="Enoyl-CoA_hydra/iso"/>
</dbReference>
<dbReference type="CDD" id="cd06558">
    <property type="entry name" value="crotonase-like"/>
    <property type="match status" value="1"/>
</dbReference>
<dbReference type="SUPFAM" id="SSF52096">
    <property type="entry name" value="ClpP/crotonase"/>
    <property type="match status" value="1"/>
</dbReference>
<evidence type="ECO:0000256" key="1">
    <source>
        <dbReference type="ARBA" id="ARBA00005254"/>
    </source>
</evidence>
<dbReference type="InterPro" id="IPR029045">
    <property type="entry name" value="ClpP/crotonase-like_dom_sf"/>
</dbReference>
<dbReference type="InterPro" id="IPR051683">
    <property type="entry name" value="Enoyl-CoA_Hydratase/Isomerase"/>
</dbReference>
<gene>
    <name evidence="2" type="ORF">EDE15_0998</name>
</gene>
<dbReference type="EMBL" id="RSDW01000001">
    <property type="protein sequence ID" value="RSL15508.1"/>
    <property type="molecule type" value="Genomic_DNA"/>
</dbReference>
<dbReference type="GO" id="GO:0008300">
    <property type="term" value="P:isoprenoid catabolic process"/>
    <property type="evidence" value="ECO:0007669"/>
    <property type="project" value="TreeGrafter"/>
</dbReference>
<proteinExistence type="inferred from homology"/>
<comment type="similarity">
    <text evidence="1">Belongs to the enoyl-CoA hydratase/isomerase family.</text>
</comment>
<reference evidence="2 3" key="1">
    <citation type="submission" date="2018-12" db="EMBL/GenBank/DDBJ databases">
        <title>Sequencing of bacterial isolates from soil warming experiment in Harvard Forest, Massachusetts, USA.</title>
        <authorList>
            <person name="Deangelis K."/>
        </authorList>
    </citation>
    <scope>NUCLEOTIDE SEQUENCE [LARGE SCALE GENOMIC DNA]</scope>
    <source>
        <strain evidence="2 3">EB153</strain>
    </source>
</reference>